<evidence type="ECO:0000256" key="1">
    <source>
        <dbReference type="ARBA" id="ARBA00022737"/>
    </source>
</evidence>
<evidence type="ECO:0000256" key="2">
    <source>
        <dbReference type="ARBA" id="ARBA00022884"/>
    </source>
</evidence>
<dbReference type="PANTHER" id="PTHR48032:SF12">
    <property type="entry name" value="RRM DOMAIN-CONTAINING PROTEIN"/>
    <property type="match status" value="1"/>
</dbReference>
<dbReference type="PROSITE" id="PS50102">
    <property type="entry name" value="RRM"/>
    <property type="match status" value="2"/>
</dbReference>
<dbReference type="Pfam" id="PF00076">
    <property type="entry name" value="RRM_1"/>
    <property type="match status" value="2"/>
</dbReference>
<reference evidence="6" key="1">
    <citation type="submission" date="2017-07" db="EMBL/GenBank/DDBJ databases">
        <title>Taro Niue Genome Assembly and Annotation.</title>
        <authorList>
            <person name="Atibalentja N."/>
            <person name="Keating K."/>
            <person name="Fields C.J."/>
        </authorList>
    </citation>
    <scope>NUCLEOTIDE SEQUENCE</scope>
    <source>
        <strain evidence="6">Niue_2</strain>
        <tissue evidence="6">Leaf</tissue>
    </source>
</reference>
<dbReference type="InterPro" id="IPR000504">
    <property type="entry name" value="RRM_dom"/>
</dbReference>
<keyword evidence="7" id="KW-1185">Reference proteome</keyword>
<dbReference type="SUPFAM" id="SSF54928">
    <property type="entry name" value="RNA-binding domain, RBD"/>
    <property type="match status" value="2"/>
</dbReference>
<evidence type="ECO:0000256" key="4">
    <source>
        <dbReference type="SAM" id="MobiDB-lite"/>
    </source>
</evidence>
<dbReference type="EMBL" id="NMUH01002953">
    <property type="protein sequence ID" value="MQM02976.1"/>
    <property type="molecule type" value="Genomic_DNA"/>
</dbReference>
<feature type="domain" description="RRM" evidence="5">
    <location>
        <begin position="38"/>
        <end position="117"/>
    </location>
</feature>
<gene>
    <name evidence="6" type="ORF">Taro_035746</name>
</gene>
<accession>A0A843W4Q9</accession>
<dbReference type="OrthoDB" id="1875751at2759"/>
<dbReference type="InterPro" id="IPR035979">
    <property type="entry name" value="RBD_domain_sf"/>
</dbReference>
<dbReference type="PANTHER" id="PTHR48032">
    <property type="entry name" value="RNA-BINDING PROTEIN MUSASHI HOMOLOG RBP6"/>
    <property type="match status" value="1"/>
</dbReference>
<feature type="region of interest" description="Disordered" evidence="4">
    <location>
        <begin position="1"/>
        <end position="32"/>
    </location>
</feature>
<feature type="domain" description="RRM" evidence="5">
    <location>
        <begin position="156"/>
        <end position="233"/>
    </location>
</feature>
<dbReference type="FunFam" id="3.30.70.330:FF:000040">
    <property type="entry name" value="Heterogeneous nuclear ribonucleoprotein A2/B1"/>
    <property type="match status" value="1"/>
</dbReference>
<dbReference type="CDD" id="cd12330">
    <property type="entry name" value="RRM2_Hrp1p"/>
    <property type="match status" value="1"/>
</dbReference>
<sequence length="421" mass="45096">MELSPLGSSPSAPGPAAASAAAGNGGGGEREGEACEQAKVFVGGIPWDATEEALRGYFVTYGEVVDAVIVKDRGTGNARGFGFVSFADPSAADRAVRDAAAKHSILGRPVEVRRAIPRGAQHHNQHHEYYNDYQHQNRGFNKSSGRTMDGGQTASKKIFVGGLSANITQEEFKEYFEKFGKITDVVVMYDSATNRPRGFGFITFDAEESVENAIKTAFHTLNGKTVEVKRAVPREGSYNKNNENGSSNPRMGNGKESNLNGYPARLYPPYSPRFGAFQGYGAHPYAHYAYGGGYGGGYAFGVHGLSYGAPYASPWNTWNGRGFVDIRQSPVPYGATGFYPGCYNTGISPYVGVGVGGYHGPANGFLERGVVHRGTEGGGKTDTGRPGDSSVHRAMHVPSYKKREATTDFMEANESFSPSLN</sequence>
<feature type="region of interest" description="Disordered" evidence="4">
    <location>
        <begin position="232"/>
        <end position="258"/>
    </location>
</feature>
<dbReference type="SMART" id="SM00360">
    <property type="entry name" value="RRM"/>
    <property type="match status" value="2"/>
</dbReference>
<evidence type="ECO:0000256" key="3">
    <source>
        <dbReference type="PROSITE-ProRule" id="PRU00176"/>
    </source>
</evidence>
<dbReference type="InterPro" id="IPR012677">
    <property type="entry name" value="Nucleotide-bd_a/b_plait_sf"/>
</dbReference>
<proteinExistence type="predicted"/>
<dbReference type="GO" id="GO:0006417">
    <property type="term" value="P:regulation of translation"/>
    <property type="evidence" value="ECO:0007669"/>
    <property type="project" value="TreeGrafter"/>
</dbReference>
<feature type="compositionally biased region" description="Polar residues" evidence="4">
    <location>
        <begin position="238"/>
        <end position="258"/>
    </location>
</feature>
<evidence type="ECO:0000313" key="6">
    <source>
        <dbReference type="EMBL" id="MQM02976.1"/>
    </source>
</evidence>
<feature type="region of interest" description="Disordered" evidence="4">
    <location>
        <begin position="372"/>
        <end position="421"/>
    </location>
</feature>
<evidence type="ECO:0000259" key="5">
    <source>
        <dbReference type="PROSITE" id="PS50102"/>
    </source>
</evidence>
<dbReference type="AlphaFoldDB" id="A0A843W4Q9"/>
<feature type="compositionally biased region" description="Low complexity" evidence="4">
    <location>
        <begin position="1"/>
        <end position="22"/>
    </location>
</feature>
<name>A0A843W4Q9_COLES</name>
<organism evidence="6 7">
    <name type="scientific">Colocasia esculenta</name>
    <name type="common">Wild taro</name>
    <name type="synonym">Arum esculentum</name>
    <dbReference type="NCBI Taxonomy" id="4460"/>
    <lineage>
        <taxon>Eukaryota</taxon>
        <taxon>Viridiplantae</taxon>
        <taxon>Streptophyta</taxon>
        <taxon>Embryophyta</taxon>
        <taxon>Tracheophyta</taxon>
        <taxon>Spermatophyta</taxon>
        <taxon>Magnoliopsida</taxon>
        <taxon>Liliopsida</taxon>
        <taxon>Araceae</taxon>
        <taxon>Aroideae</taxon>
        <taxon>Colocasieae</taxon>
        <taxon>Colocasia</taxon>
    </lineage>
</organism>
<protein>
    <recommendedName>
        <fullName evidence="5">RRM domain-containing protein</fullName>
    </recommendedName>
</protein>
<keyword evidence="1" id="KW-0677">Repeat</keyword>
<evidence type="ECO:0000313" key="7">
    <source>
        <dbReference type="Proteomes" id="UP000652761"/>
    </source>
</evidence>
<comment type="caution">
    <text evidence="6">The sequence shown here is derived from an EMBL/GenBank/DDBJ whole genome shotgun (WGS) entry which is preliminary data.</text>
</comment>
<dbReference type="Proteomes" id="UP000652761">
    <property type="component" value="Unassembled WGS sequence"/>
</dbReference>
<dbReference type="Gene3D" id="3.30.70.330">
    <property type="match status" value="2"/>
</dbReference>
<dbReference type="GO" id="GO:0003729">
    <property type="term" value="F:mRNA binding"/>
    <property type="evidence" value="ECO:0007669"/>
    <property type="project" value="TreeGrafter"/>
</dbReference>
<keyword evidence="2 3" id="KW-0694">RNA-binding</keyword>